<dbReference type="NCBIfam" id="TIGR00180">
    <property type="entry name" value="parB_part"/>
    <property type="match status" value="1"/>
</dbReference>
<dbReference type="CDD" id="cd00093">
    <property type="entry name" value="HTH_XRE"/>
    <property type="match status" value="1"/>
</dbReference>
<accession>A0A7W4IH65</accession>
<dbReference type="PANTHER" id="PTHR33375">
    <property type="entry name" value="CHROMOSOME-PARTITIONING PROTEIN PARB-RELATED"/>
    <property type="match status" value="1"/>
</dbReference>
<dbReference type="Gene3D" id="1.10.10.2830">
    <property type="match status" value="1"/>
</dbReference>
<name>A0A7W4IH65_9PROT</name>
<dbReference type="Proteomes" id="UP000589085">
    <property type="component" value="Unassembled WGS sequence"/>
</dbReference>
<dbReference type="InterPro" id="IPR001387">
    <property type="entry name" value="Cro/C1-type_HTH"/>
</dbReference>
<evidence type="ECO:0000313" key="6">
    <source>
        <dbReference type="Proteomes" id="UP000589085"/>
    </source>
</evidence>
<evidence type="ECO:0000313" key="5">
    <source>
        <dbReference type="EMBL" id="MBB2162727.1"/>
    </source>
</evidence>
<dbReference type="PROSITE" id="PS50943">
    <property type="entry name" value="HTH_CROC1"/>
    <property type="match status" value="1"/>
</dbReference>
<evidence type="ECO:0000256" key="2">
    <source>
        <dbReference type="ARBA" id="ARBA00022829"/>
    </source>
</evidence>
<dbReference type="InterPro" id="IPR004437">
    <property type="entry name" value="ParB/RepB/Spo0J"/>
</dbReference>
<keyword evidence="3" id="KW-0238">DNA-binding</keyword>
<proteinExistence type="inferred from homology"/>
<dbReference type="SUPFAM" id="SSF110849">
    <property type="entry name" value="ParB/Sulfiredoxin"/>
    <property type="match status" value="1"/>
</dbReference>
<dbReference type="Pfam" id="PF02195">
    <property type="entry name" value="ParB_N"/>
    <property type="match status" value="1"/>
</dbReference>
<dbReference type="InterPro" id="IPR041468">
    <property type="entry name" value="HTH_ParB/Spo0J"/>
</dbReference>
<dbReference type="AlphaFoldDB" id="A0A7W4IH65"/>
<feature type="domain" description="HTH cro/C1-type" evidence="4">
    <location>
        <begin position="143"/>
        <end position="170"/>
    </location>
</feature>
<gene>
    <name evidence="5" type="ORF">HLH48_21710</name>
</gene>
<dbReference type="Gene3D" id="3.90.1530.30">
    <property type="match status" value="1"/>
</dbReference>
<reference evidence="5 6" key="1">
    <citation type="submission" date="2020-04" db="EMBL/GenBank/DDBJ databases">
        <title>Description of novel Gluconacetobacter.</title>
        <authorList>
            <person name="Sombolestani A."/>
        </authorList>
    </citation>
    <scope>NUCLEOTIDE SEQUENCE [LARGE SCALE GENOMIC DNA]</scope>
    <source>
        <strain evidence="5 6">LMG 19747</strain>
    </source>
</reference>
<dbReference type="InterPro" id="IPR050336">
    <property type="entry name" value="Chromosome_partition/occlusion"/>
</dbReference>
<dbReference type="SUPFAM" id="SSF109709">
    <property type="entry name" value="KorB DNA-binding domain-like"/>
    <property type="match status" value="1"/>
</dbReference>
<dbReference type="GO" id="GO:0007059">
    <property type="term" value="P:chromosome segregation"/>
    <property type="evidence" value="ECO:0007669"/>
    <property type="project" value="UniProtKB-KW"/>
</dbReference>
<evidence type="ECO:0000256" key="3">
    <source>
        <dbReference type="ARBA" id="ARBA00023125"/>
    </source>
</evidence>
<dbReference type="InterPro" id="IPR036086">
    <property type="entry name" value="ParB/Sulfiredoxin_sf"/>
</dbReference>
<dbReference type="FunFam" id="3.90.1530.30:FF:000001">
    <property type="entry name" value="Chromosome partitioning protein ParB"/>
    <property type="match status" value="1"/>
</dbReference>
<dbReference type="RefSeq" id="WP_182999544.1">
    <property type="nucleotide sequence ID" value="NZ_JABEQJ010000050.1"/>
</dbReference>
<dbReference type="GO" id="GO:0003677">
    <property type="term" value="F:DNA binding"/>
    <property type="evidence" value="ECO:0007669"/>
    <property type="project" value="UniProtKB-KW"/>
</dbReference>
<organism evidence="5 6">
    <name type="scientific">Gluconacetobacter sacchari</name>
    <dbReference type="NCBI Taxonomy" id="92759"/>
    <lineage>
        <taxon>Bacteria</taxon>
        <taxon>Pseudomonadati</taxon>
        <taxon>Pseudomonadota</taxon>
        <taxon>Alphaproteobacteria</taxon>
        <taxon>Acetobacterales</taxon>
        <taxon>Acetobacteraceae</taxon>
        <taxon>Gluconacetobacter</taxon>
    </lineage>
</organism>
<comment type="caution">
    <text evidence="5">The sequence shown here is derived from an EMBL/GenBank/DDBJ whole genome shotgun (WGS) entry which is preliminary data.</text>
</comment>
<evidence type="ECO:0000259" key="4">
    <source>
        <dbReference type="PROSITE" id="PS50943"/>
    </source>
</evidence>
<evidence type="ECO:0000256" key="1">
    <source>
        <dbReference type="ARBA" id="ARBA00006295"/>
    </source>
</evidence>
<dbReference type="InterPro" id="IPR003115">
    <property type="entry name" value="ParB_N"/>
</dbReference>
<dbReference type="PANTHER" id="PTHR33375:SF1">
    <property type="entry name" value="CHROMOSOME-PARTITIONING PROTEIN PARB-RELATED"/>
    <property type="match status" value="1"/>
</dbReference>
<dbReference type="Pfam" id="PF17762">
    <property type="entry name" value="HTH_ParB"/>
    <property type="match status" value="1"/>
</dbReference>
<dbReference type="SMART" id="SM00470">
    <property type="entry name" value="ParB"/>
    <property type="match status" value="1"/>
</dbReference>
<protein>
    <submittedName>
        <fullName evidence="5">ParB/RepB/Spo0J family partition protein</fullName>
    </submittedName>
</protein>
<keyword evidence="2" id="KW-0159">Chromosome partition</keyword>
<sequence length="296" mass="32144">MARAFKSRGSSAFAQAHASALTGVASAAPFLGDAKFKHSFEVALSKLDPDPAQPRRFFDEDALNELTESLKLHGQLQPILVRPSDEDDERWVIVVGERRWRAASKLNWDKMLAIEFSGDRKSAMLVENLMRADLTPAEEAQGLQDLMTEQGWSQREAAANLGLSQARISRAIRILSLPAPFLAEAAAAGVTSNVLVGIAREEDPDRKQSLMARAVAGNLTVAQVNEVRSKDQSDRLAGAPGDTNTTVRLAKGRDLSVVKRAMTALLANKKQGTGLTAEGRKLLQDLRDVVDALLHD</sequence>
<dbReference type="EMBL" id="JABEQJ010000050">
    <property type="protein sequence ID" value="MBB2162727.1"/>
    <property type="molecule type" value="Genomic_DNA"/>
</dbReference>
<comment type="similarity">
    <text evidence="1">Belongs to the ParB family.</text>
</comment>
<dbReference type="GO" id="GO:0005694">
    <property type="term" value="C:chromosome"/>
    <property type="evidence" value="ECO:0007669"/>
    <property type="project" value="TreeGrafter"/>
</dbReference>